<dbReference type="GO" id="GO:0006508">
    <property type="term" value="P:proteolysis"/>
    <property type="evidence" value="ECO:0007669"/>
    <property type="project" value="UniProtKB-KW"/>
</dbReference>
<dbReference type="PRINTS" id="PR00792">
    <property type="entry name" value="PEPSIN"/>
</dbReference>
<dbReference type="FunFam" id="2.40.70.10:FF:000028">
    <property type="entry name" value="Eukaryotic aspartyl protease family protein"/>
    <property type="match status" value="1"/>
</dbReference>
<keyword evidence="8" id="KW-0812">Transmembrane</keyword>
<dbReference type="PANTHER" id="PTHR13683">
    <property type="entry name" value="ASPARTYL PROTEASES"/>
    <property type="match status" value="1"/>
</dbReference>
<proteinExistence type="inferred from homology"/>
<dbReference type="Proteomes" id="UP001054252">
    <property type="component" value="Unassembled WGS sequence"/>
</dbReference>
<keyword evidence="5" id="KW-0325">Glycoprotein</keyword>
<evidence type="ECO:0000313" key="11">
    <source>
        <dbReference type="Proteomes" id="UP001054252"/>
    </source>
</evidence>
<dbReference type="InterPro" id="IPR034161">
    <property type="entry name" value="Pepsin-like_plant"/>
</dbReference>
<evidence type="ECO:0000256" key="1">
    <source>
        <dbReference type="ARBA" id="ARBA00007447"/>
    </source>
</evidence>
<reference evidence="10 11" key="1">
    <citation type="journal article" date="2021" name="Commun. Biol.">
        <title>The genome of Shorea leprosula (Dipterocarpaceae) highlights the ecological relevance of drought in aseasonal tropical rainforests.</title>
        <authorList>
            <person name="Ng K.K.S."/>
            <person name="Kobayashi M.J."/>
            <person name="Fawcett J.A."/>
            <person name="Hatakeyama M."/>
            <person name="Paape T."/>
            <person name="Ng C.H."/>
            <person name="Ang C.C."/>
            <person name="Tnah L.H."/>
            <person name="Lee C.T."/>
            <person name="Nishiyama T."/>
            <person name="Sese J."/>
            <person name="O'Brien M.J."/>
            <person name="Copetti D."/>
            <person name="Mohd Noor M.I."/>
            <person name="Ong R.C."/>
            <person name="Putra M."/>
            <person name="Sireger I.Z."/>
            <person name="Indrioko S."/>
            <person name="Kosugi Y."/>
            <person name="Izuno A."/>
            <person name="Isagi Y."/>
            <person name="Lee S.L."/>
            <person name="Shimizu K.K."/>
        </authorList>
    </citation>
    <scope>NUCLEOTIDE SEQUENCE [LARGE SCALE GENOMIC DNA]</scope>
    <source>
        <strain evidence="10">214</strain>
    </source>
</reference>
<keyword evidence="8" id="KW-0472">Membrane</keyword>
<dbReference type="Gene3D" id="2.40.70.10">
    <property type="entry name" value="Acid Proteases"/>
    <property type="match status" value="2"/>
</dbReference>
<evidence type="ECO:0000256" key="5">
    <source>
        <dbReference type="ARBA" id="ARBA00023180"/>
    </source>
</evidence>
<dbReference type="Pfam" id="PF14541">
    <property type="entry name" value="TAXi_C"/>
    <property type="match status" value="1"/>
</dbReference>
<sequence>MWVMMDVKKWALSVLAVLAVVELGCVSANVVSFEVRHKFAGRDRNLSSMMAHDVSRRGRLLSAVDLDMGGNGNPSDAGLYFAKIWLGTPPKDYYVQVDTGSDILWVNSIECDNCPKKSDIGVELTLYDPRSSSTSSYVHCDQDFCTSTYDGLLPGCKPNLQCQYNVAYGDGSSTSGYFVKDTIQFNRVTGNLQATVTSGSVIFGCGTKQSGDLGSSTEAVDGIIGFGESNTSIISQLAAAGKVKRIFAHCLDNINGGGIFTIGEIVSPKVNTTPMVPKQQHYNVVTKKIEVGGDVLDLPTYVFGTGDKKGTIIDSGTTLALIPKVIYDPLMAKILNKGPKLKLQMVEEFSCFQFNGNVDDGFPLVKFYFEGSVSLTVYPHDYLFAIKENMWCFGWVNGGLQSEDSNNIMLLGDMVLSNKLVVYDIENQTIGWTEYNCSSSIKVKDEMSGAVYTVGAHILSSASSLTVGVALTLLSILTAFIAQLYSLN</sequence>
<dbReference type="FunFam" id="2.40.70.10:FF:000056">
    <property type="entry name" value="Eukaryotic aspartyl protease family protein"/>
    <property type="match status" value="1"/>
</dbReference>
<dbReference type="CDD" id="cd05476">
    <property type="entry name" value="pepsin_A_like_plant"/>
    <property type="match status" value="1"/>
</dbReference>
<name>A0AAV5ITF8_9ROSI</name>
<comment type="similarity">
    <text evidence="1">Belongs to the peptidase A1 family.</text>
</comment>
<evidence type="ECO:0000313" key="10">
    <source>
        <dbReference type="EMBL" id="GKV02433.1"/>
    </source>
</evidence>
<evidence type="ECO:0000256" key="8">
    <source>
        <dbReference type="SAM" id="Phobius"/>
    </source>
</evidence>
<dbReference type="SUPFAM" id="SSF50630">
    <property type="entry name" value="Acid proteases"/>
    <property type="match status" value="1"/>
</dbReference>
<keyword evidence="3" id="KW-0064">Aspartyl protease</keyword>
<keyword evidence="7" id="KW-1015">Disulfide bond</keyword>
<feature type="transmembrane region" description="Helical" evidence="8">
    <location>
        <begin position="465"/>
        <end position="487"/>
    </location>
</feature>
<feature type="active site" evidence="6">
    <location>
        <position position="314"/>
    </location>
</feature>
<protein>
    <recommendedName>
        <fullName evidence="9">Peptidase A1 domain-containing protein</fullName>
    </recommendedName>
</protein>
<dbReference type="InterPro" id="IPR033121">
    <property type="entry name" value="PEPTIDASE_A1"/>
</dbReference>
<dbReference type="InterPro" id="IPR021109">
    <property type="entry name" value="Peptidase_aspartic_dom_sf"/>
</dbReference>
<feature type="active site" evidence="6">
    <location>
        <position position="98"/>
    </location>
</feature>
<keyword evidence="8" id="KW-1133">Transmembrane helix</keyword>
<keyword evidence="11" id="KW-1185">Reference proteome</keyword>
<evidence type="ECO:0000256" key="4">
    <source>
        <dbReference type="ARBA" id="ARBA00022801"/>
    </source>
</evidence>
<organism evidence="10 11">
    <name type="scientific">Rubroshorea leprosula</name>
    <dbReference type="NCBI Taxonomy" id="152421"/>
    <lineage>
        <taxon>Eukaryota</taxon>
        <taxon>Viridiplantae</taxon>
        <taxon>Streptophyta</taxon>
        <taxon>Embryophyta</taxon>
        <taxon>Tracheophyta</taxon>
        <taxon>Spermatophyta</taxon>
        <taxon>Magnoliopsida</taxon>
        <taxon>eudicotyledons</taxon>
        <taxon>Gunneridae</taxon>
        <taxon>Pentapetalae</taxon>
        <taxon>rosids</taxon>
        <taxon>malvids</taxon>
        <taxon>Malvales</taxon>
        <taxon>Dipterocarpaceae</taxon>
        <taxon>Rubroshorea</taxon>
    </lineage>
</organism>
<keyword evidence="4" id="KW-0378">Hydrolase</keyword>
<dbReference type="PANTHER" id="PTHR13683:SF768">
    <property type="entry name" value="EUKARYOTIC ASPARTYL PROTEASE FAMILY PROTEIN"/>
    <property type="match status" value="1"/>
</dbReference>
<feature type="domain" description="Peptidase A1" evidence="9">
    <location>
        <begin position="80"/>
        <end position="433"/>
    </location>
</feature>
<dbReference type="PROSITE" id="PS51767">
    <property type="entry name" value="PEPTIDASE_A1"/>
    <property type="match status" value="1"/>
</dbReference>
<feature type="disulfide bond" evidence="7">
    <location>
        <begin position="351"/>
        <end position="392"/>
    </location>
</feature>
<evidence type="ECO:0000256" key="3">
    <source>
        <dbReference type="ARBA" id="ARBA00022750"/>
    </source>
</evidence>
<dbReference type="Pfam" id="PF14543">
    <property type="entry name" value="TAXi_N"/>
    <property type="match status" value="1"/>
</dbReference>
<evidence type="ECO:0000256" key="6">
    <source>
        <dbReference type="PIRSR" id="PIRSR601461-1"/>
    </source>
</evidence>
<dbReference type="InterPro" id="IPR001461">
    <property type="entry name" value="Aspartic_peptidase_A1"/>
</dbReference>
<accession>A0AAV5ITF8</accession>
<evidence type="ECO:0000256" key="2">
    <source>
        <dbReference type="ARBA" id="ARBA00022670"/>
    </source>
</evidence>
<dbReference type="GO" id="GO:0004190">
    <property type="term" value="F:aspartic-type endopeptidase activity"/>
    <property type="evidence" value="ECO:0007669"/>
    <property type="project" value="UniProtKB-KW"/>
</dbReference>
<keyword evidence="2" id="KW-0645">Protease</keyword>
<evidence type="ECO:0000256" key="7">
    <source>
        <dbReference type="PIRSR" id="PIRSR601461-2"/>
    </source>
</evidence>
<gene>
    <name evidence="10" type="ORF">SLEP1_g14869</name>
</gene>
<dbReference type="InterPro" id="IPR032861">
    <property type="entry name" value="TAXi_N"/>
</dbReference>
<dbReference type="EMBL" id="BPVZ01000018">
    <property type="protein sequence ID" value="GKV02433.1"/>
    <property type="molecule type" value="Genomic_DNA"/>
</dbReference>
<evidence type="ECO:0000259" key="9">
    <source>
        <dbReference type="PROSITE" id="PS51767"/>
    </source>
</evidence>
<dbReference type="AlphaFoldDB" id="A0AAV5ITF8"/>
<comment type="caution">
    <text evidence="10">The sequence shown here is derived from an EMBL/GenBank/DDBJ whole genome shotgun (WGS) entry which is preliminary data.</text>
</comment>
<dbReference type="InterPro" id="IPR032799">
    <property type="entry name" value="TAXi_C"/>
</dbReference>